<dbReference type="EMBL" id="NJNR01000029">
    <property type="protein sequence ID" value="RDX08239.1"/>
    <property type="molecule type" value="Genomic_DNA"/>
</dbReference>
<accession>A0A3D8TZ67</accession>
<sequence>MVYVIIICAVVAIVVFSYLAGTKKDEQDNQPLDPETEHAINRTLGLKDSKDREYELAKVAKFNGRKSIASPTMSSNPAKARIHRDSLYSHVDQAQEQRRKISDMNALIKRNSAKTYQVYTYDGTPLRGISKGQTIVAQEVTRPHRMTSSLTGNTWDPADGGTAFSYKGKQFGVVFARSAKGCGSITMRRTGTYAGRLPEMVVEIQQPCTLQDYSYWTPRNDKPTGLPEMKMGSKVAVTGEEMAQELLGQYDDNALVWATLRHGTIPKGKSKDKPTLWVSVNGIDVGWLTELQGEKHCAQIPDKGAVCLARIKAGTKKMEVTVNLPRA</sequence>
<gene>
    <name evidence="1" type="ORF">CE169_06220</name>
</gene>
<proteinExistence type="predicted"/>
<organism evidence="1 2">
    <name type="scientific">Bifidobacterium longum</name>
    <dbReference type="NCBI Taxonomy" id="216816"/>
    <lineage>
        <taxon>Bacteria</taxon>
        <taxon>Bacillati</taxon>
        <taxon>Actinomycetota</taxon>
        <taxon>Actinomycetes</taxon>
        <taxon>Bifidobacteriales</taxon>
        <taxon>Bifidobacteriaceae</taxon>
        <taxon>Bifidobacterium</taxon>
    </lineage>
</organism>
<evidence type="ECO:0000313" key="2">
    <source>
        <dbReference type="Proteomes" id="UP000257074"/>
    </source>
</evidence>
<name>A0A3D8TZ67_BIFLN</name>
<comment type="caution">
    <text evidence="1">The sequence shown here is derived from an EMBL/GenBank/DDBJ whole genome shotgun (WGS) entry which is preliminary data.</text>
</comment>
<reference evidence="1 2" key="1">
    <citation type="journal article" date="2017" name="Anaerobe">
        <title>Quantification, isolation and characterization of Bifidobacterium from the vaginal microbiomes of reproductive aged women.</title>
        <authorList>
            <person name="Freitas A.C."/>
            <person name="Hill J.E."/>
        </authorList>
    </citation>
    <scope>NUCLEOTIDE SEQUENCE [LARGE SCALE GENOMIC DNA]</scope>
    <source>
        <strain evidence="1 2">N6D05</strain>
    </source>
</reference>
<evidence type="ECO:0000313" key="1">
    <source>
        <dbReference type="EMBL" id="RDX08239.1"/>
    </source>
</evidence>
<dbReference type="RefSeq" id="WP_115778776.1">
    <property type="nucleotide sequence ID" value="NZ_NJNR01000029.1"/>
</dbReference>
<dbReference type="Proteomes" id="UP000257074">
    <property type="component" value="Unassembled WGS sequence"/>
</dbReference>
<dbReference type="AlphaFoldDB" id="A0A3D8TZ67"/>
<protein>
    <submittedName>
        <fullName evidence="1">Uncharacterized protein</fullName>
    </submittedName>
</protein>